<dbReference type="AlphaFoldDB" id="G2QU82"/>
<dbReference type="OrthoDB" id="4062651at2759"/>
<evidence type="ECO:0000313" key="2">
    <source>
        <dbReference type="Proteomes" id="UP000008181"/>
    </source>
</evidence>
<protein>
    <submittedName>
        <fullName evidence="1">Uncharacterized protein</fullName>
    </submittedName>
</protein>
<reference evidence="1 2" key="1">
    <citation type="journal article" date="2011" name="Nat. Biotechnol.">
        <title>Comparative genomic analysis of the thermophilic biomass-degrading fungi Myceliophthora thermophila and Thielavia terrestris.</title>
        <authorList>
            <person name="Berka R.M."/>
            <person name="Grigoriev I.V."/>
            <person name="Otillar R."/>
            <person name="Salamov A."/>
            <person name="Grimwood J."/>
            <person name="Reid I."/>
            <person name="Ishmael N."/>
            <person name="John T."/>
            <person name="Darmond C."/>
            <person name="Moisan M.-C."/>
            <person name="Henrissat B."/>
            <person name="Coutinho P.M."/>
            <person name="Lombard V."/>
            <person name="Natvig D.O."/>
            <person name="Lindquist E."/>
            <person name="Schmutz J."/>
            <person name="Lucas S."/>
            <person name="Harris P."/>
            <person name="Powlowski J."/>
            <person name="Bellemare A."/>
            <person name="Taylor D."/>
            <person name="Butler G."/>
            <person name="de Vries R.P."/>
            <person name="Allijn I.E."/>
            <person name="van den Brink J."/>
            <person name="Ushinsky S."/>
            <person name="Storms R."/>
            <person name="Powell A.J."/>
            <person name="Paulsen I.T."/>
            <person name="Elbourne L.D.H."/>
            <person name="Baker S.E."/>
            <person name="Magnuson J."/>
            <person name="LaBoissiere S."/>
            <person name="Clutterbuck A.J."/>
            <person name="Martinez D."/>
            <person name="Wogulis M."/>
            <person name="de Leon A.L."/>
            <person name="Rey M.W."/>
            <person name="Tsang A."/>
        </authorList>
    </citation>
    <scope>NUCLEOTIDE SEQUENCE [LARGE SCALE GENOMIC DNA]</scope>
    <source>
        <strain evidence="2">ATCC 38088 / NRRL 8126</strain>
    </source>
</reference>
<dbReference type="EMBL" id="CP003009">
    <property type="protein sequence ID" value="AEO62834.1"/>
    <property type="molecule type" value="Genomic_DNA"/>
</dbReference>
<evidence type="ECO:0000313" key="1">
    <source>
        <dbReference type="EMBL" id="AEO62834.1"/>
    </source>
</evidence>
<keyword evidence="2" id="KW-1185">Reference proteome</keyword>
<dbReference type="GeneID" id="11523783"/>
<proteinExistence type="predicted"/>
<name>G2QU82_THETT</name>
<dbReference type="RefSeq" id="XP_003649170.1">
    <property type="nucleotide sequence ID" value="XM_003649122.1"/>
</dbReference>
<accession>G2QU82</accession>
<dbReference type="KEGG" id="ttt:THITE_2107527"/>
<sequence length="118" mass="13280">MENQHPNIVRCILHTLKGIFLHQMKSTLQGRLESQTAPIPAIAQERWVHWPWPDVAPPARIQKLIRGELPSTSADQLFGGMTTRCWHGEYASVADVQQDVLSRLGRSVAEEGCEKNRG</sequence>
<gene>
    <name evidence="1" type="ORF">THITE_2107527</name>
</gene>
<dbReference type="HOGENOM" id="CLU_2074763_0_0_1"/>
<dbReference type="Proteomes" id="UP000008181">
    <property type="component" value="Chromosome 1"/>
</dbReference>
<organism evidence="1 2">
    <name type="scientific">Thermothielavioides terrestris (strain ATCC 38088 / NRRL 8126)</name>
    <name type="common">Thielavia terrestris</name>
    <dbReference type="NCBI Taxonomy" id="578455"/>
    <lineage>
        <taxon>Eukaryota</taxon>
        <taxon>Fungi</taxon>
        <taxon>Dikarya</taxon>
        <taxon>Ascomycota</taxon>
        <taxon>Pezizomycotina</taxon>
        <taxon>Sordariomycetes</taxon>
        <taxon>Sordariomycetidae</taxon>
        <taxon>Sordariales</taxon>
        <taxon>Chaetomiaceae</taxon>
        <taxon>Thermothielavioides</taxon>
        <taxon>Thermothielavioides terrestris</taxon>
    </lineage>
</organism>